<gene>
    <name evidence="10" type="ORF">UF10_02570</name>
</gene>
<dbReference type="GO" id="GO:0003676">
    <property type="term" value="F:nucleic acid binding"/>
    <property type="evidence" value="ECO:0007669"/>
    <property type="project" value="InterPro"/>
</dbReference>
<keyword evidence="1" id="KW-0547">Nucleotide-binding</keyword>
<dbReference type="InterPro" id="IPR014014">
    <property type="entry name" value="RNA_helicase_DEAD_Q_motif"/>
</dbReference>
<dbReference type="Pfam" id="PF00270">
    <property type="entry name" value="DEAD"/>
    <property type="match status" value="1"/>
</dbReference>
<dbReference type="InterPro" id="IPR001650">
    <property type="entry name" value="Helicase_C-like"/>
</dbReference>
<evidence type="ECO:0000256" key="4">
    <source>
        <dbReference type="ARBA" id="ARBA00022840"/>
    </source>
</evidence>
<reference evidence="10" key="1">
    <citation type="thesis" date="2015" institute="Rutgers" country="The State University of New Jersey, 14 College Farm Rd., New Brunswick, NJ, USA">
        <title>Ammonia toxicity in bacteria and its implications for treatment of and resource recovery from highly nitrogenous organic wastes.</title>
        <authorList>
            <person name="Luther A.K."/>
        </authorList>
    </citation>
    <scope>NUCLEOTIDE SEQUENCE</scope>
    <source>
        <strain evidence="10">RT-10B</strain>
    </source>
</reference>
<dbReference type="GO" id="GO:0003724">
    <property type="term" value="F:RNA helicase activity"/>
    <property type="evidence" value="ECO:0007669"/>
    <property type="project" value="InterPro"/>
</dbReference>
<dbReference type="InterPro" id="IPR050079">
    <property type="entry name" value="DEAD_box_RNA_helicase"/>
</dbReference>
<evidence type="ECO:0000313" key="11">
    <source>
        <dbReference type="Proteomes" id="UP000241434"/>
    </source>
</evidence>
<dbReference type="Pfam" id="PF00271">
    <property type="entry name" value="Helicase_C"/>
    <property type="match status" value="1"/>
</dbReference>
<dbReference type="Gene3D" id="3.40.50.300">
    <property type="entry name" value="P-loop containing nucleotide triphosphate hydrolases"/>
    <property type="match status" value="2"/>
</dbReference>
<dbReference type="PROSITE" id="PS51194">
    <property type="entry name" value="HELICASE_CTER"/>
    <property type="match status" value="1"/>
</dbReference>
<dbReference type="PANTHER" id="PTHR47959">
    <property type="entry name" value="ATP-DEPENDENT RNA HELICASE RHLE-RELATED"/>
    <property type="match status" value="1"/>
</dbReference>
<keyword evidence="3 10" id="KW-0347">Helicase</keyword>
<dbReference type="EMBL" id="JYGE01000003">
    <property type="protein sequence ID" value="PSJ31542.1"/>
    <property type="molecule type" value="Genomic_DNA"/>
</dbReference>
<evidence type="ECO:0000259" key="8">
    <source>
        <dbReference type="PROSITE" id="PS51194"/>
    </source>
</evidence>
<dbReference type="GO" id="GO:0016787">
    <property type="term" value="F:hydrolase activity"/>
    <property type="evidence" value="ECO:0007669"/>
    <property type="project" value="UniProtKB-KW"/>
</dbReference>
<protein>
    <submittedName>
        <fullName evidence="10">RNA helicase</fullName>
    </submittedName>
</protein>
<dbReference type="PROSITE" id="PS51192">
    <property type="entry name" value="HELICASE_ATP_BIND_1"/>
    <property type="match status" value="1"/>
</dbReference>
<dbReference type="RefSeq" id="WP_106776269.1">
    <property type="nucleotide sequence ID" value="NZ_JBGGGQ010000001.1"/>
</dbReference>
<dbReference type="SMART" id="SM00487">
    <property type="entry name" value="DEXDc"/>
    <property type="match status" value="1"/>
</dbReference>
<dbReference type="GO" id="GO:0005829">
    <property type="term" value="C:cytosol"/>
    <property type="evidence" value="ECO:0007669"/>
    <property type="project" value="TreeGrafter"/>
</dbReference>
<dbReference type="InterPro" id="IPR014001">
    <property type="entry name" value="Helicase_ATP-bd"/>
</dbReference>
<feature type="domain" description="Helicase ATP-binding" evidence="7">
    <location>
        <begin position="32"/>
        <end position="204"/>
    </location>
</feature>
<keyword evidence="11" id="KW-1185">Reference proteome</keyword>
<dbReference type="AlphaFoldDB" id="A0A2P7Q0Q5"/>
<sequence>MNFKEMGINENLLDALHRMGINEPTPIQKQVIPNILENKNIVAESNTGTGKTLSFLIPIINKIYKEELDSVLILAPTRELVIQIHSETERIIDLLGDVSINTLAIYGGKDIKSQINKLKNKINIIIATPGRLLDHMNRKTIDLKDVSSIIIDEADQMLLMGFRNEIDIVLKDIRSIDQIMLLSATIDSKVKKLAYRYADNFEIISSKSEYDIPKLINQEFIFTTDRKKFDDLCEKIEIDKPFMAIIFCRTKARVNNLDLKLAQAGYNCEKIHSDISQSKRERILKNFRDMKIQFLISTDLASRGLDIEGISNIYNYDFPESAEDYIHRIGRTGRIGHEGSSCSFITDKNMDVYEKVQNIK</sequence>
<evidence type="ECO:0000256" key="3">
    <source>
        <dbReference type="ARBA" id="ARBA00022806"/>
    </source>
</evidence>
<keyword evidence="4" id="KW-0067">ATP-binding</keyword>
<comment type="similarity">
    <text evidence="5">Belongs to the DEAD box helicase family.</text>
</comment>
<evidence type="ECO:0000259" key="7">
    <source>
        <dbReference type="PROSITE" id="PS51192"/>
    </source>
</evidence>
<evidence type="ECO:0000256" key="1">
    <source>
        <dbReference type="ARBA" id="ARBA00022741"/>
    </source>
</evidence>
<dbReference type="InterPro" id="IPR044742">
    <property type="entry name" value="DEAD/DEAH_RhlB"/>
</dbReference>
<comment type="caution">
    <text evidence="10">The sequence shown here is derived from an EMBL/GenBank/DDBJ whole genome shotgun (WGS) entry which is preliminary data.</text>
</comment>
<keyword evidence="2" id="KW-0378">Hydrolase</keyword>
<evidence type="ECO:0000259" key="9">
    <source>
        <dbReference type="PROSITE" id="PS51195"/>
    </source>
</evidence>
<dbReference type="CDD" id="cd18787">
    <property type="entry name" value="SF2_C_DEAD"/>
    <property type="match status" value="1"/>
</dbReference>
<evidence type="ECO:0000313" key="10">
    <source>
        <dbReference type="EMBL" id="PSJ31542.1"/>
    </source>
</evidence>
<dbReference type="SUPFAM" id="SSF52540">
    <property type="entry name" value="P-loop containing nucleoside triphosphate hydrolases"/>
    <property type="match status" value="1"/>
</dbReference>
<accession>A0A2P7Q0Q5</accession>
<dbReference type="PANTHER" id="PTHR47959:SF13">
    <property type="entry name" value="ATP-DEPENDENT RNA HELICASE RHLE"/>
    <property type="match status" value="1"/>
</dbReference>
<dbReference type="CDD" id="cd00268">
    <property type="entry name" value="DEADc"/>
    <property type="match status" value="1"/>
</dbReference>
<evidence type="ECO:0000256" key="6">
    <source>
        <dbReference type="PROSITE-ProRule" id="PRU00552"/>
    </source>
</evidence>
<feature type="domain" description="Helicase C-terminal" evidence="8">
    <location>
        <begin position="228"/>
        <end position="360"/>
    </location>
</feature>
<dbReference type="InterPro" id="IPR027417">
    <property type="entry name" value="P-loop_NTPase"/>
</dbReference>
<dbReference type="OrthoDB" id="9805696at2"/>
<organism evidence="10 11">
    <name type="scientific">Peptostreptococcus russellii</name>
    <dbReference type="NCBI Taxonomy" id="215200"/>
    <lineage>
        <taxon>Bacteria</taxon>
        <taxon>Bacillati</taxon>
        <taxon>Bacillota</taxon>
        <taxon>Clostridia</taxon>
        <taxon>Peptostreptococcales</taxon>
        <taxon>Peptostreptococcaceae</taxon>
        <taxon>Peptostreptococcus</taxon>
    </lineage>
</organism>
<dbReference type="InterPro" id="IPR011545">
    <property type="entry name" value="DEAD/DEAH_box_helicase_dom"/>
</dbReference>
<feature type="domain" description="DEAD-box RNA helicase Q" evidence="9">
    <location>
        <begin position="1"/>
        <end position="29"/>
    </location>
</feature>
<proteinExistence type="inferred from homology"/>
<evidence type="ECO:0000256" key="2">
    <source>
        <dbReference type="ARBA" id="ARBA00022801"/>
    </source>
</evidence>
<name>A0A2P7Q0Q5_9FIRM</name>
<dbReference type="Proteomes" id="UP000241434">
    <property type="component" value="Unassembled WGS sequence"/>
</dbReference>
<dbReference type="SMART" id="SM00490">
    <property type="entry name" value="HELICc"/>
    <property type="match status" value="1"/>
</dbReference>
<feature type="short sequence motif" description="Q motif" evidence="6">
    <location>
        <begin position="1"/>
        <end position="29"/>
    </location>
</feature>
<dbReference type="GO" id="GO:0005524">
    <property type="term" value="F:ATP binding"/>
    <property type="evidence" value="ECO:0007669"/>
    <property type="project" value="UniProtKB-KW"/>
</dbReference>
<evidence type="ECO:0000256" key="5">
    <source>
        <dbReference type="ARBA" id="ARBA00038437"/>
    </source>
</evidence>
<dbReference type="PROSITE" id="PS51195">
    <property type="entry name" value="Q_MOTIF"/>
    <property type="match status" value="1"/>
</dbReference>